<name>A0A1E4T1B4_9ASCO</name>
<evidence type="ECO:0000256" key="7">
    <source>
        <dbReference type="ARBA" id="ARBA00022741"/>
    </source>
</evidence>
<dbReference type="SUPFAM" id="SSF46785">
    <property type="entry name" value="Winged helix' DNA-binding domain"/>
    <property type="match status" value="1"/>
</dbReference>
<dbReference type="STRING" id="983967.A0A1E4T1B4"/>
<dbReference type="GO" id="GO:0030490">
    <property type="term" value="P:maturation of SSU-rRNA"/>
    <property type="evidence" value="ECO:0007669"/>
    <property type="project" value="TreeGrafter"/>
</dbReference>
<evidence type="ECO:0000256" key="10">
    <source>
        <dbReference type="ARBA" id="ARBA00022842"/>
    </source>
</evidence>
<dbReference type="InterPro" id="IPR011009">
    <property type="entry name" value="Kinase-like_dom_sf"/>
</dbReference>
<comment type="similarity">
    <text evidence="2">Belongs to the protein kinase superfamily. RIO-type Ser/Thr kinase family.</text>
</comment>
<accession>A0A1E4T1B4</accession>
<evidence type="ECO:0000256" key="9">
    <source>
        <dbReference type="ARBA" id="ARBA00022840"/>
    </source>
</evidence>
<dbReference type="GO" id="GO:0005524">
    <property type="term" value="F:ATP binding"/>
    <property type="evidence" value="ECO:0007669"/>
    <property type="project" value="UniProtKB-KW"/>
</dbReference>
<gene>
    <name evidence="17" type="ORF">CANARDRAFT_28316</name>
</gene>
<dbReference type="Pfam" id="PF09202">
    <property type="entry name" value="Rio2_N"/>
    <property type="match status" value="1"/>
</dbReference>
<dbReference type="Gene3D" id="3.30.200.20">
    <property type="entry name" value="Phosphorylase Kinase, domain 1"/>
    <property type="match status" value="1"/>
</dbReference>
<dbReference type="GO" id="GO:0030688">
    <property type="term" value="C:preribosome, small subunit precursor"/>
    <property type="evidence" value="ECO:0007669"/>
    <property type="project" value="TreeGrafter"/>
</dbReference>
<evidence type="ECO:0000256" key="15">
    <source>
        <dbReference type="SAM" id="MobiDB-lite"/>
    </source>
</evidence>
<dbReference type="Gene3D" id="1.10.10.10">
    <property type="entry name" value="Winged helix-like DNA-binding domain superfamily/Winged helix DNA-binding domain"/>
    <property type="match status" value="1"/>
</dbReference>
<evidence type="ECO:0000256" key="8">
    <source>
        <dbReference type="ARBA" id="ARBA00022777"/>
    </source>
</evidence>
<dbReference type="SUPFAM" id="SSF56112">
    <property type="entry name" value="Protein kinase-like (PK-like)"/>
    <property type="match status" value="1"/>
</dbReference>
<dbReference type="InterPro" id="IPR036388">
    <property type="entry name" value="WH-like_DNA-bd_sf"/>
</dbReference>
<evidence type="ECO:0000256" key="4">
    <source>
        <dbReference type="ARBA" id="ARBA00022527"/>
    </source>
</evidence>
<evidence type="ECO:0000256" key="11">
    <source>
        <dbReference type="ARBA" id="ARBA00047899"/>
    </source>
</evidence>
<feature type="region of interest" description="Disordered" evidence="15">
    <location>
        <begin position="351"/>
        <end position="398"/>
    </location>
</feature>
<dbReference type="InterPro" id="IPR036390">
    <property type="entry name" value="WH_DNA-bd_sf"/>
</dbReference>
<dbReference type="InterPro" id="IPR030484">
    <property type="entry name" value="Rio2"/>
</dbReference>
<keyword evidence="4" id="KW-0723">Serine/threonine-protein kinase</keyword>
<dbReference type="InterPro" id="IPR015285">
    <property type="entry name" value="RIO2_wHTH_N"/>
</dbReference>
<dbReference type="AlphaFoldDB" id="A0A1E4T1B4"/>
<comment type="cofactor">
    <cofactor evidence="1">
        <name>Mg(2+)</name>
        <dbReference type="ChEBI" id="CHEBI:18420"/>
    </cofactor>
</comment>
<keyword evidence="8" id="KW-0418">Kinase</keyword>
<comment type="catalytic activity">
    <reaction evidence="12">
        <text>L-seryl-[protein] + ATP = O-phospho-L-seryl-[protein] + ADP + H(+)</text>
        <dbReference type="Rhea" id="RHEA:17989"/>
        <dbReference type="Rhea" id="RHEA-COMP:9863"/>
        <dbReference type="Rhea" id="RHEA-COMP:11604"/>
        <dbReference type="ChEBI" id="CHEBI:15378"/>
        <dbReference type="ChEBI" id="CHEBI:29999"/>
        <dbReference type="ChEBI" id="CHEBI:30616"/>
        <dbReference type="ChEBI" id="CHEBI:83421"/>
        <dbReference type="ChEBI" id="CHEBI:456216"/>
        <dbReference type="EC" id="2.7.11.1"/>
    </reaction>
</comment>
<dbReference type="PANTHER" id="PTHR45852:SF1">
    <property type="entry name" value="SERINE_THREONINE-PROTEIN KINASE RIO2"/>
    <property type="match status" value="1"/>
</dbReference>
<dbReference type="Proteomes" id="UP000094801">
    <property type="component" value="Unassembled WGS sequence"/>
</dbReference>
<evidence type="ECO:0000256" key="13">
    <source>
        <dbReference type="ARBA" id="ARBA00068353"/>
    </source>
</evidence>
<reference evidence="18" key="1">
    <citation type="submission" date="2016-04" db="EMBL/GenBank/DDBJ databases">
        <title>Comparative genomics of biotechnologically important yeasts.</title>
        <authorList>
            <consortium name="DOE Joint Genome Institute"/>
            <person name="Riley R."/>
            <person name="Haridas S."/>
            <person name="Wolfe K.H."/>
            <person name="Lopes M.R."/>
            <person name="Hittinger C.T."/>
            <person name="Goker M."/>
            <person name="Salamov A."/>
            <person name="Wisecaver J."/>
            <person name="Long T.M."/>
            <person name="Aerts A.L."/>
            <person name="Barry K."/>
            <person name="Choi C."/>
            <person name="Clum A."/>
            <person name="Coughlan A.Y."/>
            <person name="Deshpande S."/>
            <person name="Douglass A.P."/>
            <person name="Hanson S.J."/>
            <person name="Klenk H.-P."/>
            <person name="Labutti K."/>
            <person name="Lapidus A."/>
            <person name="Lindquist E."/>
            <person name="Lipzen A."/>
            <person name="Meier-Kolthoff J.P."/>
            <person name="Ohm R.A."/>
            <person name="Otillar R.P."/>
            <person name="Pangilinan J."/>
            <person name="Peng Y."/>
            <person name="Rokas A."/>
            <person name="Rosa C.A."/>
            <person name="Scheuner C."/>
            <person name="Sibirny A.A."/>
            <person name="Slot J.C."/>
            <person name="Stielow J.B."/>
            <person name="Sun H."/>
            <person name="Kurtzman C.P."/>
            <person name="Blackwell M."/>
            <person name="Grigoriev I.V."/>
            <person name="Jeffries T.W."/>
        </authorList>
    </citation>
    <scope>NUCLEOTIDE SEQUENCE [LARGE SCALE GENOMIC DNA]</scope>
    <source>
        <strain evidence="18">NRRL YB-2248</strain>
    </source>
</reference>
<dbReference type="CDD" id="cd05144">
    <property type="entry name" value="RIO2_C"/>
    <property type="match status" value="1"/>
</dbReference>
<dbReference type="GO" id="GO:0005634">
    <property type="term" value="C:nucleus"/>
    <property type="evidence" value="ECO:0007669"/>
    <property type="project" value="TreeGrafter"/>
</dbReference>
<evidence type="ECO:0000313" key="17">
    <source>
        <dbReference type="EMBL" id="ODV85530.1"/>
    </source>
</evidence>
<evidence type="ECO:0000313" key="18">
    <source>
        <dbReference type="Proteomes" id="UP000094801"/>
    </source>
</evidence>
<dbReference type="GO" id="GO:0005829">
    <property type="term" value="C:cytosol"/>
    <property type="evidence" value="ECO:0007669"/>
    <property type="project" value="TreeGrafter"/>
</dbReference>
<evidence type="ECO:0000256" key="3">
    <source>
        <dbReference type="ARBA" id="ARBA00012513"/>
    </source>
</evidence>
<feature type="compositionally biased region" description="Acidic residues" evidence="15">
    <location>
        <begin position="356"/>
        <end position="397"/>
    </location>
</feature>
<dbReference type="EMBL" id="KV453852">
    <property type="protein sequence ID" value="ODV85530.1"/>
    <property type="molecule type" value="Genomic_DNA"/>
</dbReference>
<dbReference type="PANTHER" id="PTHR45852">
    <property type="entry name" value="SER/THR-PROTEIN KINASE RIO2"/>
    <property type="match status" value="1"/>
</dbReference>
<dbReference type="FunFam" id="1.10.10.10:FF:000053">
    <property type="entry name" value="Serine/threonine-protein kinase RIO2"/>
    <property type="match status" value="1"/>
</dbReference>
<dbReference type="Gene3D" id="1.10.510.10">
    <property type="entry name" value="Transferase(Phosphotransferase) domain 1"/>
    <property type="match status" value="1"/>
</dbReference>
<dbReference type="GO" id="GO:0004674">
    <property type="term" value="F:protein serine/threonine kinase activity"/>
    <property type="evidence" value="ECO:0007669"/>
    <property type="project" value="UniProtKB-KW"/>
</dbReference>
<evidence type="ECO:0000256" key="1">
    <source>
        <dbReference type="ARBA" id="ARBA00001946"/>
    </source>
</evidence>
<keyword evidence="5" id="KW-0808">Transferase</keyword>
<evidence type="ECO:0000256" key="6">
    <source>
        <dbReference type="ARBA" id="ARBA00022723"/>
    </source>
</evidence>
<dbReference type="SMART" id="SM00090">
    <property type="entry name" value="RIO"/>
    <property type="match status" value="1"/>
</dbReference>
<evidence type="ECO:0000256" key="2">
    <source>
        <dbReference type="ARBA" id="ARBA00009196"/>
    </source>
</evidence>
<dbReference type="InterPro" id="IPR018934">
    <property type="entry name" value="RIO_dom"/>
</dbReference>
<dbReference type="EC" id="2.7.11.1" evidence="3"/>
<sequence>MKLDTTHMRYLTPEDWRVLQAVEIGSRNHEIVPTKMIGQIATLKSGMGSANKAISDLAKLNLITKVRNAKYDGYRLTYNGFDYLALKTMYQKNSLDILGTTIGVGKESDIYSAVNPSGVSRVLKIHRLGRVSFRTVKTKRDYLRNNQSGNWMYLSRLAAEKEYEFMSILHRHGFNVPTPYDYSRHCILMQRIDGFPMRQLREHFAYKTLYSQLMKFAVKLANHGLIHCDYNEYNIMIKEDGSYDFKTEEGFVVIDFPQCISLEHTEAEFYFKRDIDCIRRFFLRKFNYQPKSDPTMLDTDGYGDGFKYAYPVLKRDVERIASLDVEVKASGYSKKLTGVDSDLESAVAGMRGADLGSEDDDEDSETDGGEDEDDYDEDDESLSVDEEDYESDVDDENEKIIDALSTGVGKLKMDKLGNYILDTDGDDDEEQEKS</sequence>
<keyword evidence="7" id="KW-0547">Nucleotide-binding</keyword>
<dbReference type="GO" id="GO:0046872">
    <property type="term" value="F:metal ion binding"/>
    <property type="evidence" value="ECO:0007669"/>
    <property type="project" value="UniProtKB-KW"/>
</dbReference>
<evidence type="ECO:0000256" key="5">
    <source>
        <dbReference type="ARBA" id="ARBA00022679"/>
    </source>
</evidence>
<keyword evidence="10" id="KW-0460">Magnesium</keyword>
<dbReference type="InterPro" id="IPR000687">
    <property type="entry name" value="RIO_kinase"/>
</dbReference>
<organism evidence="17 18">
    <name type="scientific">[Candida] arabinofermentans NRRL YB-2248</name>
    <dbReference type="NCBI Taxonomy" id="983967"/>
    <lineage>
        <taxon>Eukaryota</taxon>
        <taxon>Fungi</taxon>
        <taxon>Dikarya</taxon>
        <taxon>Ascomycota</taxon>
        <taxon>Saccharomycotina</taxon>
        <taxon>Pichiomycetes</taxon>
        <taxon>Pichiales</taxon>
        <taxon>Pichiaceae</taxon>
        <taxon>Ogataea</taxon>
        <taxon>Ogataea/Candida clade</taxon>
    </lineage>
</organism>
<evidence type="ECO:0000259" key="16">
    <source>
        <dbReference type="SMART" id="SM00090"/>
    </source>
</evidence>
<protein>
    <recommendedName>
        <fullName evidence="13">Serine/threonine-protein kinase RIO2</fullName>
        <ecNumber evidence="3">2.7.11.1</ecNumber>
    </recommendedName>
    <alternativeName>
        <fullName evidence="14">Serine/threonine-protein kinase rio2</fullName>
    </alternativeName>
</protein>
<feature type="domain" description="RIO kinase" evidence="16">
    <location>
        <begin position="67"/>
        <end position="304"/>
    </location>
</feature>
<evidence type="ECO:0000256" key="12">
    <source>
        <dbReference type="ARBA" id="ARBA00048679"/>
    </source>
</evidence>
<keyword evidence="9" id="KW-0067">ATP-binding</keyword>
<dbReference type="Pfam" id="PF01163">
    <property type="entry name" value="RIO1"/>
    <property type="match status" value="1"/>
</dbReference>
<keyword evidence="6" id="KW-0479">Metal-binding</keyword>
<comment type="catalytic activity">
    <reaction evidence="11">
        <text>L-threonyl-[protein] + ATP = O-phospho-L-threonyl-[protein] + ADP + H(+)</text>
        <dbReference type="Rhea" id="RHEA:46608"/>
        <dbReference type="Rhea" id="RHEA-COMP:11060"/>
        <dbReference type="Rhea" id="RHEA-COMP:11605"/>
        <dbReference type="ChEBI" id="CHEBI:15378"/>
        <dbReference type="ChEBI" id="CHEBI:30013"/>
        <dbReference type="ChEBI" id="CHEBI:30616"/>
        <dbReference type="ChEBI" id="CHEBI:61977"/>
        <dbReference type="ChEBI" id="CHEBI:456216"/>
        <dbReference type="EC" id="2.7.11.1"/>
    </reaction>
</comment>
<dbReference type="OrthoDB" id="10258631at2759"/>
<proteinExistence type="inferred from homology"/>
<keyword evidence="18" id="KW-1185">Reference proteome</keyword>
<dbReference type="FunFam" id="3.30.200.20:FF:000052">
    <property type="entry name" value="Serine/threonine-protein kinase RIO2"/>
    <property type="match status" value="1"/>
</dbReference>
<evidence type="ECO:0000256" key="14">
    <source>
        <dbReference type="ARBA" id="ARBA00068837"/>
    </source>
</evidence>